<name>A0A067QSS3_ZOONE</name>
<dbReference type="OrthoDB" id="3156061at2759"/>
<feature type="domain" description="C2H2-type" evidence="11">
    <location>
        <begin position="12"/>
        <end position="39"/>
    </location>
</feature>
<feature type="domain" description="C2H2-type" evidence="11">
    <location>
        <begin position="265"/>
        <end position="294"/>
    </location>
</feature>
<evidence type="ECO:0000256" key="2">
    <source>
        <dbReference type="ARBA" id="ARBA00022723"/>
    </source>
</evidence>
<keyword evidence="9" id="KW-0539">Nucleus</keyword>
<reference evidence="12 13" key="1">
    <citation type="journal article" date="2014" name="Nat. Commun.">
        <title>Molecular traces of alternative social organization in a termite genome.</title>
        <authorList>
            <person name="Terrapon N."/>
            <person name="Li C."/>
            <person name="Robertson H.M."/>
            <person name="Ji L."/>
            <person name="Meng X."/>
            <person name="Booth W."/>
            <person name="Chen Z."/>
            <person name="Childers C.P."/>
            <person name="Glastad K.M."/>
            <person name="Gokhale K."/>
            <person name="Gowin J."/>
            <person name="Gronenberg W."/>
            <person name="Hermansen R.A."/>
            <person name="Hu H."/>
            <person name="Hunt B.G."/>
            <person name="Huylmans A.K."/>
            <person name="Khalil S.M."/>
            <person name="Mitchell R.D."/>
            <person name="Munoz-Torres M.C."/>
            <person name="Mustard J.A."/>
            <person name="Pan H."/>
            <person name="Reese J.T."/>
            <person name="Scharf M.E."/>
            <person name="Sun F."/>
            <person name="Vogel H."/>
            <person name="Xiao J."/>
            <person name="Yang W."/>
            <person name="Yang Z."/>
            <person name="Yang Z."/>
            <person name="Zhou J."/>
            <person name="Zhu J."/>
            <person name="Brent C.S."/>
            <person name="Elsik C.G."/>
            <person name="Goodisman M.A."/>
            <person name="Liberles D.A."/>
            <person name="Roe R.M."/>
            <person name="Vargo E.L."/>
            <person name="Vilcinskas A."/>
            <person name="Wang J."/>
            <person name="Bornberg-Bauer E."/>
            <person name="Korb J."/>
            <person name="Zhang G."/>
            <person name="Liebig J."/>
        </authorList>
    </citation>
    <scope>NUCLEOTIDE SEQUENCE [LARGE SCALE GENOMIC DNA]</scope>
    <source>
        <tissue evidence="12">Whole organism</tissue>
    </source>
</reference>
<dbReference type="FunFam" id="3.30.160.60:FF:000512">
    <property type="entry name" value="zinc finger protein 197 isoform X1"/>
    <property type="match status" value="1"/>
</dbReference>
<evidence type="ECO:0000256" key="9">
    <source>
        <dbReference type="ARBA" id="ARBA00023242"/>
    </source>
</evidence>
<keyword evidence="7" id="KW-0238">DNA-binding</keyword>
<dbReference type="FunCoup" id="A0A067QSS3">
    <property type="interactions" value="216"/>
</dbReference>
<dbReference type="InterPro" id="IPR013087">
    <property type="entry name" value="Znf_C2H2_type"/>
</dbReference>
<dbReference type="PROSITE" id="PS00028">
    <property type="entry name" value="ZINC_FINGER_C2H2_1"/>
    <property type="match status" value="8"/>
</dbReference>
<feature type="domain" description="C2H2-type" evidence="11">
    <location>
        <begin position="40"/>
        <end position="68"/>
    </location>
</feature>
<dbReference type="OMA" id="MYMDRFK"/>
<evidence type="ECO:0000259" key="11">
    <source>
        <dbReference type="PROSITE" id="PS50157"/>
    </source>
</evidence>
<dbReference type="SMART" id="SM00355">
    <property type="entry name" value="ZnF_C2H2"/>
    <property type="match status" value="11"/>
</dbReference>
<dbReference type="AlphaFoldDB" id="A0A067QSS3"/>
<sequence>MISASNTKEKRHQCETCSKAFATSADLTKHRRVHTGEKPYSCAECGAAFSQAGGLRTHILGRHNSDGPTFHCHYCGKTFPVKERLRLHLRTHTGERPYSCDLCKKTFARVGQLAQHSQTHTGARPYRCDRCPAAYSCATNLKTHLKRHLGQRDHVCHECGKTFARRDGLQKHLACLHANQRSFHCAVCRKDLKGHLLQHLRTHLHEKPHACPDCKASFAQRSQLTVHQRTHSGDKPYRCPVCRQAFSHSTALKLHLRRHTGEKPFRCPLCPSTGFVQLPHLKKHMRCIHKTDKPYLCLGCRSFFKTKNELDSHEQNSLKCLEARSSSAKTESTSKGTDNSPIDPVMPVNRMRVLLAVLLKRISTPARLDALGFGRRLIDEVLCESIESSGRKACSDLADEGERLRKNVEILLDWTVPKQYMERFRRESRSTEELLEELTS</sequence>
<protein>
    <recommendedName>
        <fullName evidence="11">C2H2-type domain-containing protein</fullName>
    </recommendedName>
</protein>
<keyword evidence="4 10" id="KW-0863">Zinc-finger</keyword>
<evidence type="ECO:0000256" key="10">
    <source>
        <dbReference type="PROSITE-ProRule" id="PRU00042"/>
    </source>
</evidence>
<dbReference type="GO" id="GO:0003700">
    <property type="term" value="F:DNA-binding transcription factor activity"/>
    <property type="evidence" value="ECO:0007669"/>
    <property type="project" value="TreeGrafter"/>
</dbReference>
<feature type="domain" description="C2H2-type" evidence="11">
    <location>
        <begin position="209"/>
        <end position="236"/>
    </location>
</feature>
<keyword evidence="13" id="KW-1185">Reference proteome</keyword>
<dbReference type="GO" id="GO:0005634">
    <property type="term" value="C:nucleus"/>
    <property type="evidence" value="ECO:0007669"/>
    <property type="project" value="UniProtKB-SubCell"/>
</dbReference>
<accession>A0A067QSS3</accession>
<dbReference type="SUPFAM" id="SSF57667">
    <property type="entry name" value="beta-beta-alpha zinc fingers"/>
    <property type="match status" value="6"/>
</dbReference>
<feature type="domain" description="C2H2-type" evidence="11">
    <location>
        <begin position="98"/>
        <end position="125"/>
    </location>
</feature>
<dbReference type="Proteomes" id="UP000027135">
    <property type="component" value="Unassembled WGS sequence"/>
</dbReference>
<dbReference type="PANTHER" id="PTHR24390:SF227">
    <property type="entry name" value="KRUEPPEL HOMOLOG 1-RELATED"/>
    <property type="match status" value="1"/>
</dbReference>
<dbReference type="FunFam" id="3.30.160.60:FF:000176">
    <property type="entry name" value="zinc finger protein 70"/>
    <property type="match status" value="1"/>
</dbReference>
<dbReference type="EMBL" id="KK853064">
    <property type="protein sequence ID" value="KDR11882.1"/>
    <property type="molecule type" value="Genomic_DNA"/>
</dbReference>
<evidence type="ECO:0000256" key="1">
    <source>
        <dbReference type="ARBA" id="ARBA00004123"/>
    </source>
</evidence>
<dbReference type="InParanoid" id="A0A067QSS3"/>
<evidence type="ECO:0000256" key="8">
    <source>
        <dbReference type="ARBA" id="ARBA00023163"/>
    </source>
</evidence>
<evidence type="ECO:0000256" key="7">
    <source>
        <dbReference type="ARBA" id="ARBA00023125"/>
    </source>
</evidence>
<keyword evidence="3" id="KW-0677">Repeat</keyword>
<dbReference type="GO" id="GO:0008270">
    <property type="term" value="F:zinc ion binding"/>
    <property type="evidence" value="ECO:0007669"/>
    <property type="project" value="UniProtKB-KW"/>
</dbReference>
<keyword evidence="2" id="KW-0479">Metal-binding</keyword>
<dbReference type="FunFam" id="3.30.160.60:FF:002343">
    <property type="entry name" value="Zinc finger protein 33A"/>
    <property type="match status" value="3"/>
</dbReference>
<keyword evidence="6" id="KW-0805">Transcription regulation</keyword>
<gene>
    <name evidence="12" type="ORF">L798_14149</name>
</gene>
<dbReference type="PANTHER" id="PTHR24390">
    <property type="entry name" value="ZINC FINGER PROTEIN"/>
    <property type="match status" value="1"/>
</dbReference>
<keyword evidence="5" id="KW-0862">Zinc</keyword>
<dbReference type="FunFam" id="3.30.160.60:FF:000446">
    <property type="entry name" value="Zinc finger protein"/>
    <property type="match status" value="2"/>
</dbReference>
<evidence type="ECO:0000256" key="5">
    <source>
        <dbReference type="ARBA" id="ARBA00022833"/>
    </source>
</evidence>
<organism evidence="12 13">
    <name type="scientific">Zootermopsis nevadensis</name>
    <name type="common">Dampwood termite</name>
    <dbReference type="NCBI Taxonomy" id="136037"/>
    <lineage>
        <taxon>Eukaryota</taxon>
        <taxon>Metazoa</taxon>
        <taxon>Ecdysozoa</taxon>
        <taxon>Arthropoda</taxon>
        <taxon>Hexapoda</taxon>
        <taxon>Insecta</taxon>
        <taxon>Pterygota</taxon>
        <taxon>Neoptera</taxon>
        <taxon>Polyneoptera</taxon>
        <taxon>Dictyoptera</taxon>
        <taxon>Blattodea</taxon>
        <taxon>Blattoidea</taxon>
        <taxon>Termitoidae</taxon>
        <taxon>Termopsidae</taxon>
        <taxon>Zootermopsis</taxon>
    </lineage>
</organism>
<dbReference type="PROSITE" id="PS50157">
    <property type="entry name" value="ZINC_FINGER_C2H2_2"/>
    <property type="match status" value="9"/>
</dbReference>
<dbReference type="GO" id="GO:0000978">
    <property type="term" value="F:RNA polymerase II cis-regulatory region sequence-specific DNA binding"/>
    <property type="evidence" value="ECO:0007669"/>
    <property type="project" value="TreeGrafter"/>
</dbReference>
<dbReference type="InterPro" id="IPR036236">
    <property type="entry name" value="Znf_C2H2_sf"/>
</dbReference>
<feature type="domain" description="C2H2-type" evidence="11">
    <location>
        <begin position="126"/>
        <end position="153"/>
    </location>
</feature>
<feature type="domain" description="C2H2-type" evidence="11">
    <location>
        <begin position="237"/>
        <end position="264"/>
    </location>
</feature>
<evidence type="ECO:0000256" key="3">
    <source>
        <dbReference type="ARBA" id="ARBA00022737"/>
    </source>
</evidence>
<keyword evidence="8" id="KW-0804">Transcription</keyword>
<dbReference type="GO" id="GO:0006357">
    <property type="term" value="P:regulation of transcription by RNA polymerase II"/>
    <property type="evidence" value="ECO:0007669"/>
    <property type="project" value="TreeGrafter"/>
</dbReference>
<evidence type="ECO:0000256" key="4">
    <source>
        <dbReference type="ARBA" id="ARBA00022771"/>
    </source>
</evidence>
<proteinExistence type="predicted"/>
<dbReference type="Pfam" id="PF00096">
    <property type="entry name" value="zf-C2H2"/>
    <property type="match status" value="7"/>
</dbReference>
<dbReference type="FunFam" id="3.30.160.60:FF:000325">
    <property type="entry name" value="ZFP90 zinc finger protein"/>
    <property type="match status" value="1"/>
</dbReference>
<dbReference type="eggNOG" id="KOG1721">
    <property type="taxonomic scope" value="Eukaryota"/>
</dbReference>
<evidence type="ECO:0000313" key="12">
    <source>
        <dbReference type="EMBL" id="KDR11882.1"/>
    </source>
</evidence>
<comment type="subcellular location">
    <subcellularLocation>
        <location evidence="1">Nucleus</location>
    </subcellularLocation>
</comment>
<dbReference type="Gene3D" id="3.30.160.60">
    <property type="entry name" value="Classic Zinc Finger"/>
    <property type="match status" value="9"/>
</dbReference>
<feature type="domain" description="C2H2-type" evidence="11">
    <location>
        <begin position="70"/>
        <end position="97"/>
    </location>
</feature>
<evidence type="ECO:0000256" key="6">
    <source>
        <dbReference type="ARBA" id="ARBA00023015"/>
    </source>
</evidence>
<evidence type="ECO:0000313" key="13">
    <source>
        <dbReference type="Proteomes" id="UP000027135"/>
    </source>
</evidence>
<feature type="domain" description="C2H2-type" evidence="11">
    <location>
        <begin position="154"/>
        <end position="182"/>
    </location>
</feature>